<keyword evidence="3" id="KW-0520">NAD</keyword>
<evidence type="ECO:0000313" key="7">
    <source>
        <dbReference type="EMBL" id="PWJ60210.1"/>
    </source>
</evidence>
<dbReference type="RefSeq" id="WP_109672326.1">
    <property type="nucleotide sequence ID" value="NZ_QGDT01000001.1"/>
</dbReference>
<dbReference type="Gene3D" id="3.40.50.720">
    <property type="entry name" value="NAD(P)-binding Rossmann-like Domain"/>
    <property type="match status" value="2"/>
</dbReference>
<dbReference type="SUPFAM" id="SSF52283">
    <property type="entry name" value="Formate/glycerate dehydrogenase catalytic domain-like"/>
    <property type="match status" value="1"/>
</dbReference>
<dbReference type="InterPro" id="IPR006139">
    <property type="entry name" value="D-isomer_2_OHA_DH_cat_dom"/>
</dbReference>
<reference evidence="7 8" key="1">
    <citation type="submission" date="2018-03" db="EMBL/GenBank/DDBJ databases">
        <title>Genomic Encyclopedia of Archaeal and Bacterial Type Strains, Phase II (KMG-II): from individual species to whole genera.</title>
        <authorList>
            <person name="Goeker M."/>
        </authorList>
    </citation>
    <scope>NUCLEOTIDE SEQUENCE [LARGE SCALE GENOMIC DNA]</scope>
    <source>
        <strain evidence="7 8">DSM 100346</strain>
    </source>
</reference>
<evidence type="ECO:0000256" key="4">
    <source>
        <dbReference type="RuleBase" id="RU003719"/>
    </source>
</evidence>
<dbReference type="InterPro" id="IPR029753">
    <property type="entry name" value="D-isomer_DH_CS"/>
</dbReference>
<evidence type="ECO:0000256" key="1">
    <source>
        <dbReference type="ARBA" id="ARBA00005854"/>
    </source>
</evidence>
<accession>A0A316AU47</accession>
<comment type="similarity">
    <text evidence="1 4">Belongs to the D-isomer specific 2-hydroxyacid dehydrogenase family.</text>
</comment>
<dbReference type="Pfam" id="PF00389">
    <property type="entry name" value="2-Hacid_dh"/>
    <property type="match status" value="1"/>
</dbReference>
<dbReference type="PANTHER" id="PTHR43761:SF1">
    <property type="entry name" value="D-ISOMER SPECIFIC 2-HYDROXYACID DEHYDROGENASE CATALYTIC DOMAIN-CONTAINING PROTEIN-RELATED"/>
    <property type="match status" value="1"/>
</dbReference>
<dbReference type="Proteomes" id="UP000245880">
    <property type="component" value="Unassembled WGS sequence"/>
</dbReference>
<proteinExistence type="inferred from homology"/>
<feature type="domain" description="D-isomer specific 2-hydroxyacid dehydrogenase NAD-binding" evidence="6">
    <location>
        <begin position="107"/>
        <end position="286"/>
    </location>
</feature>
<evidence type="ECO:0000259" key="6">
    <source>
        <dbReference type="Pfam" id="PF02826"/>
    </source>
</evidence>
<evidence type="ECO:0000256" key="3">
    <source>
        <dbReference type="ARBA" id="ARBA00023027"/>
    </source>
</evidence>
<dbReference type="AlphaFoldDB" id="A0A316AU47"/>
<dbReference type="GO" id="GO:0016616">
    <property type="term" value="F:oxidoreductase activity, acting on the CH-OH group of donors, NAD or NADP as acceptor"/>
    <property type="evidence" value="ECO:0007669"/>
    <property type="project" value="InterPro"/>
</dbReference>
<dbReference type="InterPro" id="IPR006140">
    <property type="entry name" value="D-isomer_DH_NAD-bd"/>
</dbReference>
<evidence type="ECO:0000259" key="5">
    <source>
        <dbReference type="Pfam" id="PF00389"/>
    </source>
</evidence>
<dbReference type="Pfam" id="PF02826">
    <property type="entry name" value="2-Hacid_dh_C"/>
    <property type="match status" value="1"/>
</dbReference>
<comment type="caution">
    <text evidence="7">The sequence shown here is derived from an EMBL/GenBank/DDBJ whole genome shotgun (WGS) entry which is preliminary data.</text>
</comment>
<dbReference type="SUPFAM" id="SSF51735">
    <property type="entry name" value="NAD(P)-binding Rossmann-fold domains"/>
    <property type="match status" value="1"/>
</dbReference>
<dbReference type="EMBL" id="QGDT01000001">
    <property type="protein sequence ID" value="PWJ60210.1"/>
    <property type="molecule type" value="Genomic_DNA"/>
</dbReference>
<dbReference type="CDD" id="cd12162">
    <property type="entry name" value="2-Hacid_dh_4"/>
    <property type="match status" value="1"/>
</dbReference>
<keyword evidence="2 4" id="KW-0560">Oxidoreductase</keyword>
<dbReference type="GO" id="GO:0051287">
    <property type="term" value="F:NAD binding"/>
    <property type="evidence" value="ECO:0007669"/>
    <property type="project" value="InterPro"/>
</dbReference>
<dbReference type="OrthoDB" id="1522997at2"/>
<evidence type="ECO:0000256" key="2">
    <source>
        <dbReference type="ARBA" id="ARBA00023002"/>
    </source>
</evidence>
<dbReference type="InterPro" id="IPR050418">
    <property type="entry name" value="D-iso_2-hydroxyacid_DH_PdxB"/>
</dbReference>
<dbReference type="FunFam" id="3.40.50.720:FF:000203">
    <property type="entry name" value="D-3-phosphoglycerate dehydrogenase (SerA)"/>
    <property type="match status" value="1"/>
</dbReference>
<dbReference type="InterPro" id="IPR036291">
    <property type="entry name" value="NAD(P)-bd_dom_sf"/>
</dbReference>
<keyword evidence="8" id="KW-1185">Reference proteome</keyword>
<organism evidence="7 8">
    <name type="scientific">Dyadobacter jejuensis</name>
    <dbReference type="NCBI Taxonomy" id="1082580"/>
    <lineage>
        <taxon>Bacteria</taxon>
        <taxon>Pseudomonadati</taxon>
        <taxon>Bacteroidota</taxon>
        <taxon>Cytophagia</taxon>
        <taxon>Cytophagales</taxon>
        <taxon>Spirosomataceae</taxon>
        <taxon>Dyadobacter</taxon>
    </lineage>
</organism>
<name>A0A316AU47_9BACT</name>
<dbReference type="PANTHER" id="PTHR43761">
    <property type="entry name" value="D-ISOMER SPECIFIC 2-HYDROXYACID DEHYDROGENASE FAMILY PROTEIN (AFU_ORTHOLOGUE AFUA_1G13630)"/>
    <property type="match status" value="1"/>
</dbReference>
<gene>
    <name evidence="7" type="ORF">CLV98_101391</name>
</gene>
<dbReference type="PROSITE" id="PS00670">
    <property type="entry name" value="D_2_HYDROXYACID_DH_2"/>
    <property type="match status" value="1"/>
</dbReference>
<feature type="domain" description="D-isomer specific 2-hydroxyacid dehydrogenase catalytic" evidence="5">
    <location>
        <begin position="20"/>
        <end position="314"/>
    </location>
</feature>
<protein>
    <submittedName>
        <fullName evidence="7">Glycerate dehydrogenase</fullName>
    </submittedName>
</protein>
<sequence length="316" mass="34535">MNIVVLDGYPLNPGDLDWAPIESLGSLTVYDRSTKFQIIERSRSAKAILVNKIVINKEIIDQLPLLEYIGVMATGYNNIDLEAAKERGITVTNVKAYGPASVAQHTIGLLLAIANHVELHSQSVKRGDWESCEDFCYTKTPLSELDGKTMGLIGLGDIGTRVADLAHALGMKVVAYRKNPKKTDKKFIEMVTLERLFETSDVISLHCPLTEETHEIINEQRLASMKSNAILLNTGRGPLIHEKALADALREGVIAAAGLDVLSEEPPKSDNPLLTAPNCIITPHNAWASFEARQRLLSMVAGNLKAYSEGAPTNKL</sequence>
<evidence type="ECO:0000313" key="8">
    <source>
        <dbReference type="Proteomes" id="UP000245880"/>
    </source>
</evidence>